<evidence type="ECO:0000256" key="9">
    <source>
        <dbReference type="ARBA" id="ARBA00023170"/>
    </source>
</evidence>
<evidence type="ECO:0000256" key="1">
    <source>
        <dbReference type="ARBA" id="ARBA00004651"/>
    </source>
</evidence>
<dbReference type="InterPro" id="IPR017452">
    <property type="entry name" value="GPCR_Rhodpsn_7TM"/>
</dbReference>
<organism evidence="14 15">
    <name type="scientific">Engystomops pustulosus</name>
    <name type="common">Tungara frog</name>
    <name type="synonym">Physalaemus pustulosus</name>
    <dbReference type="NCBI Taxonomy" id="76066"/>
    <lineage>
        <taxon>Eukaryota</taxon>
        <taxon>Metazoa</taxon>
        <taxon>Chordata</taxon>
        <taxon>Craniata</taxon>
        <taxon>Vertebrata</taxon>
        <taxon>Euteleostomi</taxon>
        <taxon>Amphibia</taxon>
        <taxon>Batrachia</taxon>
        <taxon>Anura</taxon>
        <taxon>Neobatrachia</taxon>
        <taxon>Hyloidea</taxon>
        <taxon>Leptodactylidae</taxon>
        <taxon>Leiuperinae</taxon>
        <taxon>Engystomops</taxon>
    </lineage>
</organism>
<proteinExistence type="predicted"/>
<name>A0AAV7C6B3_ENGPU</name>
<dbReference type="GO" id="GO:0005886">
    <property type="term" value="C:plasma membrane"/>
    <property type="evidence" value="ECO:0007669"/>
    <property type="project" value="UniProtKB-SubCell"/>
</dbReference>
<keyword evidence="3 12" id="KW-0812">Transmembrane</keyword>
<evidence type="ECO:0000259" key="13">
    <source>
        <dbReference type="PROSITE" id="PS50262"/>
    </source>
</evidence>
<evidence type="ECO:0000256" key="4">
    <source>
        <dbReference type="ARBA" id="ARBA00022989"/>
    </source>
</evidence>
<dbReference type="InterPro" id="IPR000276">
    <property type="entry name" value="GPCR_Rhodpsn"/>
</dbReference>
<evidence type="ECO:0000256" key="7">
    <source>
        <dbReference type="ARBA" id="ARBA00023139"/>
    </source>
</evidence>
<evidence type="ECO:0000256" key="6">
    <source>
        <dbReference type="ARBA" id="ARBA00023136"/>
    </source>
</evidence>
<feature type="transmembrane region" description="Helical" evidence="12">
    <location>
        <begin position="36"/>
        <end position="60"/>
    </location>
</feature>
<dbReference type="GO" id="GO:0016492">
    <property type="term" value="F:G protein-coupled neurotensin receptor activity"/>
    <property type="evidence" value="ECO:0007669"/>
    <property type="project" value="InterPro"/>
</dbReference>
<evidence type="ECO:0000256" key="10">
    <source>
        <dbReference type="ARBA" id="ARBA00023224"/>
    </source>
</evidence>
<dbReference type="PROSITE" id="PS50262">
    <property type="entry name" value="G_PROTEIN_RECEP_F1_2"/>
    <property type="match status" value="1"/>
</dbReference>
<dbReference type="Pfam" id="PF00001">
    <property type="entry name" value="7tm_1"/>
    <property type="match status" value="1"/>
</dbReference>
<evidence type="ECO:0000256" key="5">
    <source>
        <dbReference type="ARBA" id="ARBA00023040"/>
    </source>
</evidence>
<accession>A0AAV7C6B3</accession>
<evidence type="ECO:0000256" key="12">
    <source>
        <dbReference type="SAM" id="Phobius"/>
    </source>
</evidence>
<dbReference type="InterPro" id="IPR003984">
    <property type="entry name" value="NT_rcpt"/>
</dbReference>
<dbReference type="SUPFAM" id="SSF81321">
    <property type="entry name" value="Family A G protein-coupled receptor-like"/>
    <property type="match status" value="1"/>
</dbReference>
<evidence type="ECO:0000256" key="11">
    <source>
        <dbReference type="ARBA" id="ARBA00023288"/>
    </source>
</evidence>
<dbReference type="PANTHER" id="PTHR24243:SF10">
    <property type="entry name" value="NEUROTENSIN RECEPTOR TYPE 2"/>
    <property type="match status" value="1"/>
</dbReference>
<dbReference type="PRINTS" id="PR01479">
    <property type="entry name" value="NEUROTENSINR"/>
</dbReference>
<keyword evidence="10" id="KW-0807">Transducer</keyword>
<keyword evidence="9" id="KW-0675">Receptor</keyword>
<keyword evidence="7" id="KW-0564">Palmitate</keyword>
<keyword evidence="2" id="KW-1003">Cell membrane</keyword>
<comment type="caution">
    <text evidence="14">The sequence shown here is derived from an EMBL/GenBank/DDBJ whole genome shotgun (WGS) entry which is preliminary data.</text>
</comment>
<evidence type="ECO:0000256" key="8">
    <source>
        <dbReference type="ARBA" id="ARBA00023157"/>
    </source>
</evidence>
<dbReference type="EMBL" id="WNYA01000003">
    <property type="protein sequence ID" value="KAG8580156.1"/>
    <property type="molecule type" value="Genomic_DNA"/>
</dbReference>
<keyword evidence="11" id="KW-0449">Lipoprotein</keyword>
<protein>
    <recommendedName>
        <fullName evidence="13">G-protein coupled receptors family 1 profile domain-containing protein</fullName>
    </recommendedName>
</protein>
<keyword evidence="15" id="KW-1185">Reference proteome</keyword>
<evidence type="ECO:0000256" key="2">
    <source>
        <dbReference type="ARBA" id="ARBA00022475"/>
    </source>
</evidence>
<dbReference type="Gene3D" id="1.20.1070.10">
    <property type="entry name" value="Rhodopsin 7-helix transmembrane proteins"/>
    <property type="match status" value="1"/>
</dbReference>
<comment type="subcellular location">
    <subcellularLocation>
        <location evidence="1">Cell membrane</location>
        <topology evidence="1">Multi-pass membrane protein</topology>
    </subcellularLocation>
</comment>
<dbReference type="AlphaFoldDB" id="A0AAV7C6B3"/>
<evidence type="ECO:0000313" key="15">
    <source>
        <dbReference type="Proteomes" id="UP000824782"/>
    </source>
</evidence>
<dbReference type="PANTHER" id="PTHR24243">
    <property type="entry name" value="G-PROTEIN COUPLED RECEPTOR"/>
    <property type="match status" value="1"/>
</dbReference>
<feature type="domain" description="G-protein coupled receptors family 1 profile" evidence="13">
    <location>
        <begin position="1"/>
        <end position="61"/>
    </location>
</feature>
<evidence type="ECO:0000313" key="14">
    <source>
        <dbReference type="EMBL" id="KAG8580156.1"/>
    </source>
</evidence>
<sequence>MSGAIVIAYFVCWLPYHARRLMFCYIPDDDWSGFLYTFYHYFYMLTNTLFYVSSAVNPILYNMVSSSFRQLFLETMGLSCSKSSINMSRSTSTTR</sequence>
<keyword evidence="6 12" id="KW-0472">Membrane</keyword>
<reference evidence="14" key="1">
    <citation type="thesis" date="2020" institute="ProQuest LLC" country="789 East Eisenhower Parkway, Ann Arbor, MI, USA">
        <title>Comparative Genomics and Chromosome Evolution.</title>
        <authorList>
            <person name="Mudd A.B."/>
        </authorList>
    </citation>
    <scope>NUCLEOTIDE SEQUENCE</scope>
    <source>
        <strain evidence="14">237g6f4</strain>
        <tissue evidence="14">Blood</tissue>
    </source>
</reference>
<keyword evidence="4 12" id="KW-1133">Transmembrane helix</keyword>
<dbReference type="Proteomes" id="UP000824782">
    <property type="component" value="Unassembled WGS sequence"/>
</dbReference>
<keyword evidence="8" id="KW-1015">Disulfide bond</keyword>
<gene>
    <name evidence="14" type="ORF">GDO81_007172</name>
</gene>
<evidence type="ECO:0000256" key="3">
    <source>
        <dbReference type="ARBA" id="ARBA00022692"/>
    </source>
</evidence>
<keyword evidence="5" id="KW-0297">G-protein coupled receptor</keyword>